<dbReference type="InterPro" id="IPR008936">
    <property type="entry name" value="Rho_GTPase_activation_prot"/>
</dbReference>
<dbReference type="Proteomes" id="UP001149090">
    <property type="component" value="Unassembled WGS sequence"/>
</dbReference>
<feature type="compositionally biased region" description="Pro residues" evidence="2">
    <location>
        <begin position="1"/>
        <end position="30"/>
    </location>
</feature>
<feature type="compositionally biased region" description="Pro residues" evidence="2">
    <location>
        <begin position="39"/>
        <end position="50"/>
    </location>
</feature>
<feature type="compositionally biased region" description="Low complexity" evidence="2">
    <location>
        <begin position="304"/>
        <end position="315"/>
    </location>
</feature>
<dbReference type="AlphaFoldDB" id="A0A9Q0RI15"/>
<evidence type="ECO:0000313" key="4">
    <source>
        <dbReference type="EMBL" id="KAJ5080383.1"/>
    </source>
</evidence>
<evidence type="ECO:0000313" key="5">
    <source>
        <dbReference type="Proteomes" id="UP001149090"/>
    </source>
</evidence>
<accession>A0A9Q0RI15</accession>
<feature type="compositionally biased region" description="Polar residues" evidence="2">
    <location>
        <begin position="144"/>
        <end position="157"/>
    </location>
</feature>
<proteinExistence type="predicted"/>
<dbReference type="PANTHER" id="PTHR23176">
    <property type="entry name" value="RHO/RAC/CDC GTPASE-ACTIVATING PROTEIN"/>
    <property type="match status" value="1"/>
</dbReference>
<feature type="compositionally biased region" description="Polar residues" evidence="2">
    <location>
        <begin position="516"/>
        <end position="526"/>
    </location>
</feature>
<feature type="compositionally biased region" description="Basic and acidic residues" evidence="2">
    <location>
        <begin position="191"/>
        <end position="200"/>
    </location>
</feature>
<comment type="caution">
    <text evidence="4">The sequence shown here is derived from an EMBL/GenBank/DDBJ whole genome shotgun (WGS) entry which is preliminary data.</text>
</comment>
<organism evidence="4 5">
    <name type="scientific">Anaeramoeba ignava</name>
    <name type="common">Anaerobic marine amoeba</name>
    <dbReference type="NCBI Taxonomy" id="1746090"/>
    <lineage>
        <taxon>Eukaryota</taxon>
        <taxon>Metamonada</taxon>
        <taxon>Anaeramoebidae</taxon>
        <taxon>Anaeramoeba</taxon>
    </lineage>
</organism>
<dbReference type="GO" id="GO:0007165">
    <property type="term" value="P:signal transduction"/>
    <property type="evidence" value="ECO:0007669"/>
    <property type="project" value="InterPro"/>
</dbReference>
<feature type="domain" description="Rho-GAP" evidence="3">
    <location>
        <begin position="557"/>
        <end position="743"/>
    </location>
</feature>
<name>A0A9Q0RI15_ANAIG</name>
<feature type="compositionally biased region" description="Polar residues" evidence="2">
    <location>
        <begin position="280"/>
        <end position="299"/>
    </location>
</feature>
<dbReference type="GO" id="GO:0005737">
    <property type="term" value="C:cytoplasm"/>
    <property type="evidence" value="ECO:0007669"/>
    <property type="project" value="TreeGrafter"/>
</dbReference>
<keyword evidence="5" id="KW-1185">Reference proteome</keyword>
<dbReference type="PANTHER" id="PTHR23176:SF129">
    <property type="entry name" value="RHO GTPASE ACTIVATING PROTEIN AT 16F, ISOFORM E-RELATED"/>
    <property type="match status" value="1"/>
</dbReference>
<feature type="compositionally biased region" description="Polar residues" evidence="2">
    <location>
        <begin position="219"/>
        <end position="234"/>
    </location>
</feature>
<feature type="compositionally biased region" description="Low complexity" evidence="2">
    <location>
        <begin position="421"/>
        <end position="437"/>
    </location>
</feature>
<dbReference type="SMART" id="SM00324">
    <property type="entry name" value="RhoGAP"/>
    <property type="match status" value="1"/>
</dbReference>
<feature type="compositionally biased region" description="Basic and acidic residues" evidence="2">
    <location>
        <begin position="158"/>
        <end position="169"/>
    </location>
</feature>
<feature type="region of interest" description="Disordered" evidence="2">
    <location>
        <begin position="123"/>
        <end position="323"/>
    </location>
</feature>
<gene>
    <name evidence="4" type="ORF">M0811_03868</name>
</gene>
<dbReference type="OrthoDB" id="185175at2759"/>
<dbReference type="InterPro" id="IPR050729">
    <property type="entry name" value="Rho-GAP"/>
</dbReference>
<protein>
    <submittedName>
        <fullName evidence="4">Rho/rac/cdc gtpase-activating protein</fullName>
    </submittedName>
</protein>
<dbReference type="Gene3D" id="1.10.555.10">
    <property type="entry name" value="Rho GTPase activation protein"/>
    <property type="match status" value="1"/>
</dbReference>
<dbReference type="EMBL" id="JAPDFW010000011">
    <property type="protein sequence ID" value="KAJ5080383.1"/>
    <property type="molecule type" value="Genomic_DNA"/>
</dbReference>
<feature type="compositionally biased region" description="Pro residues" evidence="2">
    <location>
        <begin position="64"/>
        <end position="74"/>
    </location>
</feature>
<feature type="compositionally biased region" description="Basic residues" evidence="2">
    <location>
        <begin position="448"/>
        <end position="471"/>
    </location>
</feature>
<feature type="compositionally biased region" description="Pro residues" evidence="2">
    <location>
        <begin position="238"/>
        <end position="248"/>
    </location>
</feature>
<dbReference type="SUPFAM" id="SSF48350">
    <property type="entry name" value="GTPase activation domain, GAP"/>
    <property type="match status" value="1"/>
</dbReference>
<feature type="compositionally biased region" description="Polar residues" evidence="2">
    <location>
        <begin position="250"/>
        <end position="267"/>
    </location>
</feature>
<keyword evidence="1" id="KW-0343">GTPase activation</keyword>
<dbReference type="Pfam" id="PF00620">
    <property type="entry name" value="RhoGAP"/>
    <property type="match status" value="1"/>
</dbReference>
<sequence length="743" mass="84871">MNPPKPIRNLPPKPFTKNLPPKPKTLPPKPALNRGRGISPPPKPTNPPPNKQNLQQENFQLKKPPTPPKPPTSPQSPSIQKYQSLPSYNIPPVRNDLKSPRQGAFPTNKTAFLAQKANLETKENFEKKEKFQTGNFLANKPKQKTPSPQQINLQEENGNIKEEDIKKGDIFNGELQGEEKSKLTRRKLPKTHYEKNEDSRQQPIPPPRPTPKKRGLPQVPNSVTNQKTEGTNYTKKLPPTPLERPLPNIPTKNKQETQSPNITSTVSLPAGPRKNIRRQLPQTPNSKTHLPDQSSQFRQPPNNPNISNIISTNQDDNTDENESEDDFLNSILLHEFAFSSRLFDVIKNNKTKHDSIKDIGEKEIAEMMQSIPSSEYGNIEKNPDPKNHHNAFENVENFENVDLGIEIKKKWFGKKKHRQSQMIPQQQEITPTPQISQAVPEPTEKKQGRWARFKKKTTKLKGFLTKKKNKDKKSQIEDPLPSHLQTKNISTSPQTNNSNISKTKTKTKSKSKTLSPNDAMSPSSIKKQMEMQSKILLEPRKKIINDNGIACFGIPIETLSEREQRDCAKIPDFLTQIFDYIEEKAKYTTGIYRVSGMHDSIAQYQKTIDQGKPITFSDFEQHEASGLLKLYFRMLPEPLFSNELNQIFSEKFSDDIFSDDPNVDKYDILNQITSSMKKLSLPNRLLINKLLSHLFEISSYSHYNSMTPYNLAICFSPTTQIPMPLLTFLIKNWNDNRLDCNEN</sequence>
<evidence type="ECO:0000256" key="1">
    <source>
        <dbReference type="ARBA" id="ARBA00022468"/>
    </source>
</evidence>
<dbReference type="CDD" id="cd00159">
    <property type="entry name" value="RhoGAP"/>
    <property type="match status" value="1"/>
</dbReference>
<dbReference type="PROSITE" id="PS50238">
    <property type="entry name" value="RHOGAP"/>
    <property type="match status" value="1"/>
</dbReference>
<feature type="compositionally biased region" description="Polar residues" evidence="2">
    <location>
        <begin position="483"/>
        <end position="494"/>
    </location>
</feature>
<evidence type="ECO:0000259" key="3">
    <source>
        <dbReference type="PROSITE" id="PS50238"/>
    </source>
</evidence>
<feature type="region of interest" description="Disordered" evidence="2">
    <location>
        <begin position="1"/>
        <end position="108"/>
    </location>
</feature>
<evidence type="ECO:0000256" key="2">
    <source>
        <dbReference type="SAM" id="MobiDB-lite"/>
    </source>
</evidence>
<dbReference type="GO" id="GO:0005096">
    <property type="term" value="F:GTPase activator activity"/>
    <property type="evidence" value="ECO:0007669"/>
    <property type="project" value="UniProtKB-KW"/>
</dbReference>
<feature type="region of interest" description="Disordered" evidence="2">
    <location>
        <begin position="420"/>
        <end position="526"/>
    </location>
</feature>
<dbReference type="InterPro" id="IPR000198">
    <property type="entry name" value="RhoGAP_dom"/>
</dbReference>
<reference evidence="4" key="1">
    <citation type="submission" date="2022-10" db="EMBL/GenBank/DDBJ databases">
        <title>Novel sulphate-reducing endosymbionts in the free-living metamonad Anaeramoeba.</title>
        <authorList>
            <person name="Jerlstrom-Hultqvist J."/>
            <person name="Cepicka I."/>
            <person name="Gallot-Lavallee L."/>
            <person name="Salas-Leiva D."/>
            <person name="Curtis B.A."/>
            <person name="Zahonova K."/>
            <person name="Pipaliya S."/>
            <person name="Dacks J."/>
            <person name="Roger A.J."/>
        </authorList>
    </citation>
    <scope>NUCLEOTIDE SEQUENCE</scope>
    <source>
        <strain evidence="4">BMAN</strain>
    </source>
</reference>